<reference evidence="1 2" key="2">
    <citation type="submission" date="2018-11" db="EMBL/GenBank/DDBJ databases">
        <authorList>
            <consortium name="Pathogen Informatics"/>
        </authorList>
    </citation>
    <scope>NUCLEOTIDE SEQUENCE [LARGE SCALE GENOMIC DNA]</scope>
    <source>
        <strain evidence="1">Dakar</strain>
        <strain evidence="2">Dakar, Senegal</strain>
    </source>
</reference>
<proteinExistence type="predicted"/>
<reference evidence="3" key="1">
    <citation type="submission" date="2016-06" db="UniProtKB">
        <authorList>
            <consortium name="WormBaseParasite"/>
        </authorList>
    </citation>
    <scope>IDENTIFICATION</scope>
</reference>
<gene>
    <name evidence="1" type="ORF">SCUD_LOCUS4911</name>
</gene>
<protein>
    <submittedName>
        <fullName evidence="3">Retrovirus-related Pol polyprotein from transposon TNT 1-94</fullName>
    </submittedName>
</protein>
<sequence length="198" mass="22455">MRTRRYADNSLRICDTVHDGEIKFGKCLSCGKFRSRNSCAYRNAKYFKCGMIGYILSVCNTKIYSAATNAKNFGCDPTDLGVSNDDLLLSTTSKSHIELHSRPELDETENPCETRVSNQSTYQISHLIVPYMVFNDHSHIFDETAYKSEENMLSEPNHDGEAYVLLTDNNFSNDPVLCNDIPRRFQETISEASNPDII</sequence>
<accession>A0A183JQC3</accession>
<dbReference type="EMBL" id="UZAK01007104">
    <property type="protein sequence ID" value="VDO91499.1"/>
    <property type="molecule type" value="Genomic_DNA"/>
</dbReference>
<evidence type="ECO:0000313" key="1">
    <source>
        <dbReference type="EMBL" id="VDO91499.1"/>
    </source>
</evidence>
<dbReference type="WBParaSite" id="SCUD_0000491101-mRNA-1">
    <property type="protein sequence ID" value="SCUD_0000491101-mRNA-1"/>
    <property type="gene ID" value="SCUD_0000491101"/>
</dbReference>
<dbReference type="Proteomes" id="UP000279833">
    <property type="component" value="Unassembled WGS sequence"/>
</dbReference>
<keyword evidence="2" id="KW-1185">Reference proteome</keyword>
<evidence type="ECO:0000313" key="3">
    <source>
        <dbReference type="WBParaSite" id="SCUD_0000491101-mRNA-1"/>
    </source>
</evidence>
<evidence type="ECO:0000313" key="2">
    <source>
        <dbReference type="Proteomes" id="UP000279833"/>
    </source>
</evidence>
<dbReference type="AlphaFoldDB" id="A0A183JQC3"/>
<organism evidence="3">
    <name type="scientific">Schistosoma curassoni</name>
    <dbReference type="NCBI Taxonomy" id="6186"/>
    <lineage>
        <taxon>Eukaryota</taxon>
        <taxon>Metazoa</taxon>
        <taxon>Spiralia</taxon>
        <taxon>Lophotrochozoa</taxon>
        <taxon>Platyhelminthes</taxon>
        <taxon>Trematoda</taxon>
        <taxon>Digenea</taxon>
        <taxon>Strigeidida</taxon>
        <taxon>Schistosomatoidea</taxon>
        <taxon>Schistosomatidae</taxon>
        <taxon>Schistosoma</taxon>
    </lineage>
</organism>
<name>A0A183JQC3_9TREM</name>